<protein>
    <recommendedName>
        <fullName evidence="6">Pectinesterase inhibitor domain-containing protein</fullName>
    </recommendedName>
</protein>
<feature type="chain" id="PRO_5042126845" description="Pectinesterase inhibitor domain-containing protein" evidence="5">
    <location>
        <begin position="27"/>
        <end position="306"/>
    </location>
</feature>
<evidence type="ECO:0000256" key="2">
    <source>
        <dbReference type="ARBA" id="ARBA00023157"/>
    </source>
</evidence>
<dbReference type="Proteomes" id="UP001190926">
    <property type="component" value="Unassembled WGS sequence"/>
</dbReference>
<dbReference type="InterPro" id="IPR052421">
    <property type="entry name" value="PCW_Enzyme_Inhibitor"/>
</dbReference>
<feature type="compositionally biased region" description="Pro residues" evidence="4">
    <location>
        <begin position="66"/>
        <end position="86"/>
    </location>
</feature>
<evidence type="ECO:0000313" key="8">
    <source>
        <dbReference type="Proteomes" id="UP001190926"/>
    </source>
</evidence>
<accession>A0AAD4JEV0</accession>
<evidence type="ECO:0000313" key="7">
    <source>
        <dbReference type="EMBL" id="KAH6831858.1"/>
    </source>
</evidence>
<dbReference type="AlphaFoldDB" id="A0AAD4JEV0"/>
<keyword evidence="2" id="KW-1015">Disulfide bond</keyword>
<dbReference type="Gene3D" id="1.20.140.40">
    <property type="entry name" value="Invertase/pectin methylesterase inhibitor family protein"/>
    <property type="match status" value="1"/>
</dbReference>
<dbReference type="Pfam" id="PF04043">
    <property type="entry name" value="PMEI"/>
    <property type="match status" value="1"/>
</dbReference>
<evidence type="ECO:0000256" key="3">
    <source>
        <dbReference type="ARBA" id="ARBA00038471"/>
    </source>
</evidence>
<evidence type="ECO:0000256" key="4">
    <source>
        <dbReference type="SAM" id="MobiDB-lite"/>
    </source>
</evidence>
<gene>
    <name evidence="7" type="ORF">C2S53_008351</name>
</gene>
<comment type="caution">
    <text evidence="7">The sequence shown here is derived from an EMBL/GenBank/DDBJ whole genome shotgun (WGS) entry which is preliminary data.</text>
</comment>
<feature type="domain" description="Pectinesterase inhibitor" evidence="6">
    <location>
        <begin position="160"/>
        <end position="301"/>
    </location>
</feature>
<dbReference type="InterPro" id="IPR006501">
    <property type="entry name" value="Pectinesterase_inhib_dom"/>
</dbReference>
<proteinExistence type="inferred from homology"/>
<dbReference type="InterPro" id="IPR035513">
    <property type="entry name" value="Invertase/methylesterase_inhib"/>
</dbReference>
<feature type="signal peptide" evidence="5">
    <location>
        <begin position="1"/>
        <end position="26"/>
    </location>
</feature>
<sequence>MAPHNNPKLFFLFFFSFLLLCHLAQPEVSPSPAPESSSEFEESEPISSPSPSPSPSPGPTSASPSSPGPAPVPSPSPSPSSGPAPGPTRSSGPSPGPSPSSDDDDLDDEVDTQQDSISLPPSFSDTPSPSMAPGPGADGPSDSDSPIEFDFSPTLAPSADVDPQLKKICDSTDYSSLCLATVSPYLDGKTDITSVLDVAIQAGSQFSKYGQATAQKLAGNPGNPPELASILNDCKENFESAVENFGKASDALPEHDKGTVNTMLSAVITYAGDCHDSITQDSPLYSISDRLMNMASNCLAISSLMN</sequence>
<name>A0AAD4JEV0_PERFH</name>
<dbReference type="SUPFAM" id="SSF101148">
    <property type="entry name" value="Plant invertase/pectin methylesterase inhibitor"/>
    <property type="match status" value="1"/>
</dbReference>
<feature type="region of interest" description="Disordered" evidence="4">
    <location>
        <begin position="26"/>
        <end position="160"/>
    </location>
</feature>
<keyword evidence="8" id="KW-1185">Reference proteome</keyword>
<dbReference type="SMART" id="SM00856">
    <property type="entry name" value="PMEI"/>
    <property type="match status" value="1"/>
</dbReference>
<feature type="compositionally biased region" description="Pro residues" evidence="4">
    <location>
        <begin position="48"/>
        <end position="58"/>
    </location>
</feature>
<feature type="compositionally biased region" description="Polar residues" evidence="4">
    <location>
        <begin position="116"/>
        <end position="129"/>
    </location>
</feature>
<evidence type="ECO:0000259" key="6">
    <source>
        <dbReference type="SMART" id="SM00856"/>
    </source>
</evidence>
<dbReference type="CDD" id="cd15800">
    <property type="entry name" value="PMEI-like_2"/>
    <property type="match status" value="1"/>
</dbReference>
<feature type="compositionally biased region" description="Low complexity" evidence="4">
    <location>
        <begin position="26"/>
        <end position="37"/>
    </location>
</feature>
<reference evidence="7 8" key="1">
    <citation type="journal article" date="2021" name="Nat. Commun.">
        <title>Incipient diploidization of the medicinal plant Perilla within 10,000 years.</title>
        <authorList>
            <person name="Zhang Y."/>
            <person name="Shen Q."/>
            <person name="Leng L."/>
            <person name="Zhang D."/>
            <person name="Chen S."/>
            <person name="Shi Y."/>
            <person name="Ning Z."/>
            <person name="Chen S."/>
        </authorList>
    </citation>
    <scope>NUCLEOTIDE SEQUENCE [LARGE SCALE GENOMIC DNA]</scope>
    <source>
        <strain evidence="8">cv. PC099</strain>
    </source>
</reference>
<feature type="compositionally biased region" description="Acidic residues" evidence="4">
    <location>
        <begin position="101"/>
        <end position="112"/>
    </location>
</feature>
<keyword evidence="1 5" id="KW-0732">Signal</keyword>
<organism evidence="7 8">
    <name type="scientific">Perilla frutescens var. hirtella</name>
    <name type="common">Perilla citriodora</name>
    <name type="synonym">Perilla setoyensis</name>
    <dbReference type="NCBI Taxonomy" id="608512"/>
    <lineage>
        <taxon>Eukaryota</taxon>
        <taxon>Viridiplantae</taxon>
        <taxon>Streptophyta</taxon>
        <taxon>Embryophyta</taxon>
        <taxon>Tracheophyta</taxon>
        <taxon>Spermatophyta</taxon>
        <taxon>Magnoliopsida</taxon>
        <taxon>eudicotyledons</taxon>
        <taxon>Gunneridae</taxon>
        <taxon>Pentapetalae</taxon>
        <taxon>asterids</taxon>
        <taxon>lamiids</taxon>
        <taxon>Lamiales</taxon>
        <taxon>Lamiaceae</taxon>
        <taxon>Nepetoideae</taxon>
        <taxon>Elsholtzieae</taxon>
        <taxon>Perilla</taxon>
    </lineage>
</organism>
<comment type="similarity">
    <text evidence="3">Belongs to the PMEI family.</text>
</comment>
<dbReference type="GO" id="GO:0004857">
    <property type="term" value="F:enzyme inhibitor activity"/>
    <property type="evidence" value="ECO:0007669"/>
    <property type="project" value="InterPro"/>
</dbReference>
<dbReference type="PANTHER" id="PTHR36710:SF18">
    <property type="entry name" value="PECTINESTERASE INHIBITOR 5-RELATED"/>
    <property type="match status" value="1"/>
</dbReference>
<evidence type="ECO:0000256" key="1">
    <source>
        <dbReference type="ARBA" id="ARBA00022729"/>
    </source>
</evidence>
<dbReference type="PANTHER" id="PTHR36710">
    <property type="entry name" value="PECTINESTERASE INHIBITOR-LIKE"/>
    <property type="match status" value="1"/>
</dbReference>
<evidence type="ECO:0000256" key="5">
    <source>
        <dbReference type="SAM" id="SignalP"/>
    </source>
</evidence>
<dbReference type="NCBIfam" id="TIGR01614">
    <property type="entry name" value="PME_inhib"/>
    <property type="match status" value="1"/>
</dbReference>
<dbReference type="EMBL" id="SDAM02000081">
    <property type="protein sequence ID" value="KAH6831858.1"/>
    <property type="molecule type" value="Genomic_DNA"/>
</dbReference>